<dbReference type="Gene3D" id="3.60.15.10">
    <property type="entry name" value="Ribonuclease Z/Hydroxyacylglutathione hydrolase-like"/>
    <property type="match status" value="1"/>
</dbReference>
<dbReference type="PANTHER" id="PTHR42951:SF14">
    <property type="entry name" value="METALLO-BETA-LACTAMASE SUPERFAMILY PROTEIN"/>
    <property type="match status" value="1"/>
</dbReference>
<reference evidence="4" key="3">
    <citation type="journal article" date="2024" name="Int. J. Antimicrob. Agents">
        <title>Identification of a novel Providencia species showing multi-drug-resistant in three patients with hospital-acquired infection.</title>
        <authorList>
            <person name="Yang W."/>
            <person name="Chen J."/>
            <person name="Yang F."/>
            <person name="Ji P."/>
            <person name="Shen S."/>
            <person name="Yin D."/>
            <person name="Hu F."/>
        </authorList>
    </citation>
    <scope>NUCLEOTIDE SEQUENCE</scope>
    <source>
        <strain evidence="4">CRE-138-0111</strain>
    </source>
</reference>
<evidence type="ECO:0000313" key="6">
    <source>
        <dbReference type="Proteomes" id="UP001176478"/>
    </source>
</evidence>
<dbReference type="PANTHER" id="PTHR42951">
    <property type="entry name" value="METALLO-BETA-LACTAMASE DOMAIN-CONTAINING"/>
    <property type="match status" value="1"/>
</dbReference>
<keyword evidence="6" id="KW-1185">Reference proteome</keyword>
<proteinExistence type="predicted"/>
<evidence type="ECO:0000259" key="2">
    <source>
        <dbReference type="SMART" id="SM00849"/>
    </source>
</evidence>
<dbReference type="RefSeq" id="WP_042848716.1">
    <property type="nucleotide sequence ID" value="NZ_JARRYG010000011.1"/>
</dbReference>
<dbReference type="AlphaFoldDB" id="A0AA42FHY0"/>
<dbReference type="Proteomes" id="UP001176478">
    <property type="component" value="Unassembled WGS sequence"/>
</dbReference>
<evidence type="ECO:0000313" key="4">
    <source>
        <dbReference type="EMBL" id="MDO7857030.1"/>
    </source>
</evidence>
<dbReference type="SMART" id="SM00849">
    <property type="entry name" value="Lactamase_B"/>
    <property type="match status" value="1"/>
</dbReference>
<accession>A0AA42FHY0</accession>
<dbReference type="InterPro" id="IPR050855">
    <property type="entry name" value="NDM-1-like"/>
</dbReference>
<dbReference type="EMBL" id="JAUQTG010000006">
    <property type="protein sequence ID" value="MDO7857030.1"/>
    <property type="molecule type" value="Genomic_DNA"/>
</dbReference>
<name>A0AA42FHY0_9GAMM</name>
<organism evidence="3 5">
    <name type="scientific">Providencia huashanensis</name>
    <dbReference type="NCBI Taxonomy" id="3037798"/>
    <lineage>
        <taxon>Bacteria</taxon>
        <taxon>Pseudomonadati</taxon>
        <taxon>Pseudomonadota</taxon>
        <taxon>Gammaproteobacteria</taxon>
        <taxon>Enterobacterales</taxon>
        <taxon>Morganellaceae</taxon>
        <taxon>Providencia</taxon>
    </lineage>
</organism>
<dbReference type="EMBL" id="JARRYG010000011">
    <property type="protein sequence ID" value="MDG4696969.1"/>
    <property type="molecule type" value="Genomic_DNA"/>
</dbReference>
<gene>
    <name evidence="3" type="ORF">P7V44_12065</name>
    <name evidence="4" type="ORF">Q5E86_11900</name>
</gene>
<dbReference type="CDD" id="cd07739">
    <property type="entry name" value="metallo-hydrolase-like_MBL-fold"/>
    <property type="match status" value="1"/>
</dbReference>
<evidence type="ECO:0000256" key="1">
    <source>
        <dbReference type="SAM" id="SignalP"/>
    </source>
</evidence>
<evidence type="ECO:0000313" key="5">
    <source>
        <dbReference type="Proteomes" id="UP001156701"/>
    </source>
</evidence>
<sequence length="290" mass="31761">MKLTFLAATVFIATSFQVAQAEKLTLDIYNPGNNSVFPVSSEIISGPNEVVLIDAQFQNNDAQQLVDKIKKLNKKLTTIYISHSDPDYYFGLETITKAFPEAKVIATSETVAAIKATKDGKLAYWGNELKGEAPTHVIVPEIIKGNSFTVDGEKLEIKGLDGASPDRTYVWVPSLKAVVGGVIVSDNIHVWVADTQTKASRQNWQQTLESIKALNPTIVVPGHFTGASKLDIGTVTFTQQYLQDFETAAQSSKNSNELVQQVAAKYPQLDDKSSLELSAKVIKGEMQWPQ</sequence>
<protein>
    <submittedName>
        <fullName evidence="3">MBL fold metallo-hydrolase</fullName>
    </submittedName>
</protein>
<feature type="chain" id="PRO_5041353163" evidence="1">
    <location>
        <begin position="22"/>
        <end position="290"/>
    </location>
</feature>
<reference evidence="3" key="1">
    <citation type="submission" date="2023-03" db="EMBL/GenBank/DDBJ databases">
        <title>a new species belonging to Providencia genus.</title>
        <authorList>
            <person name="Yang W."/>
            <person name="Hu F."/>
            <person name="Shen S."/>
            <person name="Ding L."/>
            <person name="Yin D."/>
        </authorList>
    </citation>
    <scope>NUCLEOTIDE SEQUENCE</scope>
    <source>
        <strain evidence="3">CRE-3FA-0001</strain>
    </source>
</reference>
<comment type="caution">
    <text evidence="3">The sequence shown here is derived from an EMBL/GenBank/DDBJ whole genome shotgun (WGS) entry which is preliminary data.</text>
</comment>
<dbReference type="SUPFAM" id="SSF56281">
    <property type="entry name" value="Metallo-hydrolase/oxidoreductase"/>
    <property type="match status" value="1"/>
</dbReference>
<dbReference type="Proteomes" id="UP001156701">
    <property type="component" value="Unassembled WGS sequence"/>
</dbReference>
<reference evidence="4" key="2">
    <citation type="submission" date="2023-07" db="EMBL/GenBank/DDBJ databases">
        <authorList>
            <person name="Yang W."/>
            <person name="Chen J."/>
            <person name="Ji P."/>
            <person name="Hu F."/>
        </authorList>
    </citation>
    <scope>NUCLEOTIDE SEQUENCE</scope>
    <source>
        <strain evidence="4">CRE-138-0111</strain>
    </source>
</reference>
<keyword evidence="1" id="KW-0732">Signal</keyword>
<evidence type="ECO:0000313" key="3">
    <source>
        <dbReference type="EMBL" id="MDG4696969.1"/>
    </source>
</evidence>
<dbReference type="Pfam" id="PF00753">
    <property type="entry name" value="Lactamase_B"/>
    <property type="match status" value="1"/>
</dbReference>
<dbReference type="InterPro" id="IPR001279">
    <property type="entry name" value="Metallo-B-lactamas"/>
</dbReference>
<feature type="signal peptide" evidence="1">
    <location>
        <begin position="1"/>
        <end position="21"/>
    </location>
</feature>
<dbReference type="InterPro" id="IPR036866">
    <property type="entry name" value="RibonucZ/Hydroxyglut_hydro"/>
</dbReference>
<feature type="domain" description="Metallo-beta-lactamase" evidence="2">
    <location>
        <begin position="38"/>
        <end position="223"/>
    </location>
</feature>